<comment type="caution">
    <text evidence="2">The sequence shown here is derived from an EMBL/GenBank/DDBJ whole genome shotgun (WGS) entry which is preliminary data.</text>
</comment>
<keyword evidence="3" id="KW-1185">Reference proteome</keyword>
<gene>
    <name evidence="2" type="ORF">QQ91_0011325</name>
</gene>
<name>A0ABD4T4F6_9CYAN</name>
<evidence type="ECO:0000313" key="3">
    <source>
        <dbReference type="Proteomes" id="UP000031561"/>
    </source>
</evidence>
<dbReference type="RefSeq" id="WP_166275147.1">
    <property type="nucleotide sequence ID" value="NZ_JTHE03000061.1"/>
</dbReference>
<organism evidence="2 3">
    <name type="scientific">Lyngbya confervoides BDU141951</name>
    <dbReference type="NCBI Taxonomy" id="1574623"/>
    <lineage>
        <taxon>Bacteria</taxon>
        <taxon>Bacillati</taxon>
        <taxon>Cyanobacteriota</taxon>
        <taxon>Cyanophyceae</taxon>
        <taxon>Oscillatoriophycideae</taxon>
        <taxon>Oscillatoriales</taxon>
        <taxon>Microcoleaceae</taxon>
        <taxon>Lyngbya</taxon>
    </lineage>
</organism>
<accession>A0ABD4T4F6</accession>
<dbReference type="EMBL" id="JTHE03000061">
    <property type="protein sequence ID" value="MCM1983407.1"/>
    <property type="molecule type" value="Genomic_DNA"/>
</dbReference>
<dbReference type="AlphaFoldDB" id="A0ABD4T4F6"/>
<feature type="region of interest" description="Disordered" evidence="1">
    <location>
        <begin position="1"/>
        <end position="22"/>
    </location>
</feature>
<proteinExistence type="predicted"/>
<evidence type="ECO:0000256" key="1">
    <source>
        <dbReference type="SAM" id="MobiDB-lite"/>
    </source>
</evidence>
<reference evidence="2 3" key="1">
    <citation type="journal article" date="2015" name="Genome Announc.">
        <title>Draft Genome Sequence of Filamentous Marine Cyanobacterium Lyngbya confervoides Strain BDU141951.</title>
        <authorList>
            <person name="Chandrababunaidu M.M."/>
            <person name="Sen D."/>
            <person name="Tripathy S."/>
        </authorList>
    </citation>
    <scope>NUCLEOTIDE SEQUENCE [LARGE SCALE GENOMIC DNA]</scope>
    <source>
        <strain evidence="2 3">BDU141951</strain>
    </source>
</reference>
<protein>
    <recommendedName>
        <fullName evidence="4">Transposase zinc-ribbon domain-containing protein</fullName>
    </recommendedName>
</protein>
<evidence type="ECO:0008006" key="4">
    <source>
        <dbReference type="Google" id="ProtNLM"/>
    </source>
</evidence>
<evidence type="ECO:0000313" key="2">
    <source>
        <dbReference type="EMBL" id="MCM1983407.1"/>
    </source>
</evidence>
<dbReference type="Proteomes" id="UP000031561">
    <property type="component" value="Unassembled WGS sequence"/>
</dbReference>
<sequence length="82" mass="9307">MTLEHPQLHRQKQKQPVNLSPPSLLNQAQYLSEIRTILTHPFFTGVCPACKHSMHISSRVQGGSRCRTCGWEENRPITLGDL</sequence>